<feature type="non-terminal residue" evidence="1">
    <location>
        <position position="360"/>
    </location>
</feature>
<proteinExistence type="predicted"/>
<name>A0A699HLX9_TANCI</name>
<accession>A0A699HLX9</accession>
<reference evidence="1" key="1">
    <citation type="journal article" date="2019" name="Sci. Rep.">
        <title>Draft genome of Tanacetum cinerariifolium, the natural source of mosquito coil.</title>
        <authorList>
            <person name="Yamashiro T."/>
            <person name="Shiraishi A."/>
            <person name="Satake H."/>
            <person name="Nakayama K."/>
        </authorList>
    </citation>
    <scope>NUCLEOTIDE SEQUENCE</scope>
</reference>
<dbReference type="EMBL" id="BKCJ010149836">
    <property type="protein sequence ID" value="GEY07318.1"/>
    <property type="molecule type" value="Genomic_DNA"/>
</dbReference>
<comment type="caution">
    <text evidence="1">The sequence shown here is derived from an EMBL/GenBank/DDBJ whole genome shotgun (WGS) entry which is preliminary data.</text>
</comment>
<dbReference type="AlphaFoldDB" id="A0A699HLX9"/>
<protein>
    <submittedName>
        <fullName evidence="1">Uncharacterized protein</fullName>
    </submittedName>
</protein>
<evidence type="ECO:0000313" key="1">
    <source>
        <dbReference type="EMBL" id="GEY07318.1"/>
    </source>
</evidence>
<organism evidence="1">
    <name type="scientific">Tanacetum cinerariifolium</name>
    <name type="common">Dalmatian daisy</name>
    <name type="synonym">Chrysanthemum cinerariifolium</name>
    <dbReference type="NCBI Taxonomy" id="118510"/>
    <lineage>
        <taxon>Eukaryota</taxon>
        <taxon>Viridiplantae</taxon>
        <taxon>Streptophyta</taxon>
        <taxon>Embryophyta</taxon>
        <taxon>Tracheophyta</taxon>
        <taxon>Spermatophyta</taxon>
        <taxon>Magnoliopsida</taxon>
        <taxon>eudicotyledons</taxon>
        <taxon>Gunneridae</taxon>
        <taxon>Pentapetalae</taxon>
        <taxon>asterids</taxon>
        <taxon>campanulids</taxon>
        <taxon>Asterales</taxon>
        <taxon>Asteraceae</taxon>
        <taxon>Asteroideae</taxon>
        <taxon>Anthemideae</taxon>
        <taxon>Anthemidinae</taxon>
        <taxon>Tanacetum</taxon>
    </lineage>
</organism>
<sequence>MLKKHYKELFDSIKITRDETIKHTTSLIAQNAEFKAHLQKKGFAIAALKNELRKLTGNSMNTKFAKSSILGKPVLQPHRNQSVVRQPIAFKFARPRILEQRFASQVDVNTDFSKPITTHYFHKEREYAILKTHHVIASSKSRNSSKNMPRFSLNDMVHNHYLDEARKKTQEKGTSINVQEEQNLDLSACTPFNLKKERIKTWTKDNVIYGRPRYKRRCCSVILAESDLLPHAHAQTTKIYYKHQDSRIKKGQELKTKTFANSDIKDNSSETNHQGRLLKSFQEDAKYEHEDMMDTCMEKFAKKKPCCLLCGPSRLGILGRILDVILSLVGLSNVLALVSTTRNHDAVDVAITGRPDDSKE</sequence>
<gene>
    <name evidence="1" type="ORF">Tci_379292</name>
</gene>